<feature type="transmembrane region" description="Helical" evidence="2">
    <location>
        <begin position="185"/>
        <end position="210"/>
    </location>
</feature>
<name>A0A0A1SWA7_9HYPO</name>
<evidence type="ECO:0000256" key="1">
    <source>
        <dbReference type="SAM" id="MobiDB-lite"/>
    </source>
</evidence>
<dbReference type="EMBL" id="CDHN01000001">
    <property type="protein sequence ID" value="CEJ82556.1"/>
    <property type="molecule type" value="Genomic_DNA"/>
</dbReference>
<evidence type="ECO:0000313" key="4">
    <source>
        <dbReference type="EMBL" id="CEJ82556.1"/>
    </source>
</evidence>
<feature type="region of interest" description="Disordered" evidence="1">
    <location>
        <begin position="139"/>
        <end position="175"/>
    </location>
</feature>
<dbReference type="HOGENOM" id="CLU_035048_1_1_1"/>
<keyword evidence="2" id="KW-1133">Transmembrane helix</keyword>
<evidence type="ECO:0000256" key="2">
    <source>
        <dbReference type="SAM" id="Phobius"/>
    </source>
</evidence>
<accession>A0A0A1SWA7</accession>
<dbReference type="Proteomes" id="UP000039046">
    <property type="component" value="Unassembled WGS sequence"/>
</dbReference>
<feature type="region of interest" description="Disordered" evidence="1">
    <location>
        <begin position="245"/>
        <end position="326"/>
    </location>
</feature>
<evidence type="ECO:0000256" key="3">
    <source>
        <dbReference type="SAM" id="SignalP"/>
    </source>
</evidence>
<reference evidence="4 5" key="1">
    <citation type="journal article" date="2015" name="Genome Announc.">
        <title>Draft Genome Sequence and Gene Annotation of the Entomopathogenic Fungus Verticillium hemipterigenum.</title>
        <authorList>
            <person name="Horn F."/>
            <person name="Habel A."/>
            <person name="Scharf D.H."/>
            <person name="Dworschak J."/>
            <person name="Brakhage A.A."/>
            <person name="Guthke R."/>
            <person name="Hertweck C."/>
            <person name="Linde J."/>
        </authorList>
    </citation>
    <scope>NUCLEOTIDE SEQUENCE [LARGE SCALE GENOMIC DNA]</scope>
</reference>
<organism evidence="4 5">
    <name type="scientific">[Torrubiella] hemipterigena</name>
    <dbReference type="NCBI Taxonomy" id="1531966"/>
    <lineage>
        <taxon>Eukaryota</taxon>
        <taxon>Fungi</taxon>
        <taxon>Dikarya</taxon>
        <taxon>Ascomycota</taxon>
        <taxon>Pezizomycotina</taxon>
        <taxon>Sordariomycetes</taxon>
        <taxon>Hypocreomycetidae</taxon>
        <taxon>Hypocreales</taxon>
        <taxon>Clavicipitaceae</taxon>
        <taxon>Clavicipitaceae incertae sedis</taxon>
        <taxon>'Torrubiella' clade</taxon>
    </lineage>
</organism>
<evidence type="ECO:0000313" key="5">
    <source>
        <dbReference type="Proteomes" id="UP000039046"/>
    </source>
</evidence>
<proteinExistence type="predicted"/>
<dbReference type="OrthoDB" id="3925024at2759"/>
<sequence>MRLTTATFLAALASTAAAIPAFQIQASETCAAQGLEGCPAGLPSTFCCAKGYSCHALAGNSTALCCPSGQDCAAILAITCDITQQDVSLHGDAPIKTVALDATLTKCGPDACCPFGYSCANKDGDASCILNKDQSTAPDSKLMPTKFSSAPPTSSPTSPATSSTDNPAAATSAPPIQGGIANPELVSIIGGAAGGVFLLIVITTLACCCIRRRRRRRQQAGPRNDISYPIPQPAASIHTDFYETKELPGSSSNSVAGLRSPGMQSSISQQPINRHYASPVPELDDHRSQFRDPEDDPRNPFGQRYSYADTRRGSGSNQSADELRTGQVGAARVAPIRQMKASSIISRKAVPSAIHREPSTESIEIGVSAETLTVPNSLRVPGSGTLNRSEFYSSERNTTMSGMMEEAGLRDVAHGKAYVPQ</sequence>
<keyword evidence="3" id="KW-0732">Signal</keyword>
<feature type="chain" id="PRO_5001979271" description="Mid2 domain-containing protein" evidence="3">
    <location>
        <begin position="19"/>
        <end position="421"/>
    </location>
</feature>
<feature type="signal peptide" evidence="3">
    <location>
        <begin position="1"/>
        <end position="18"/>
    </location>
</feature>
<keyword evidence="5" id="KW-1185">Reference proteome</keyword>
<protein>
    <recommendedName>
        <fullName evidence="6">Mid2 domain-containing protein</fullName>
    </recommendedName>
</protein>
<gene>
    <name evidence="4" type="ORF">VHEMI02615</name>
</gene>
<feature type="compositionally biased region" description="Polar residues" evidence="1">
    <location>
        <begin position="262"/>
        <end position="272"/>
    </location>
</feature>
<evidence type="ECO:0008006" key="6">
    <source>
        <dbReference type="Google" id="ProtNLM"/>
    </source>
</evidence>
<keyword evidence="2" id="KW-0812">Transmembrane</keyword>
<keyword evidence="2" id="KW-0472">Membrane</keyword>
<feature type="compositionally biased region" description="Low complexity" evidence="1">
    <location>
        <begin position="144"/>
        <end position="175"/>
    </location>
</feature>
<dbReference type="AlphaFoldDB" id="A0A0A1SWA7"/>
<dbReference type="STRING" id="1531966.A0A0A1SWA7"/>
<feature type="compositionally biased region" description="Basic and acidic residues" evidence="1">
    <location>
        <begin position="283"/>
        <end position="298"/>
    </location>
</feature>